<feature type="transmembrane region" description="Helical" evidence="7">
    <location>
        <begin position="304"/>
        <end position="329"/>
    </location>
</feature>
<feature type="transmembrane region" description="Helical" evidence="7">
    <location>
        <begin position="235"/>
        <end position="258"/>
    </location>
</feature>
<feature type="transmembrane region" description="Helical" evidence="7">
    <location>
        <begin position="279"/>
        <end position="298"/>
    </location>
</feature>
<dbReference type="CDD" id="cd06854">
    <property type="entry name" value="GT_WbpL_WbcO_like"/>
    <property type="match status" value="1"/>
</dbReference>
<keyword evidence="9" id="KW-1185">Reference proteome</keyword>
<accession>A0ABS8QYW1</accession>
<evidence type="ECO:0000256" key="3">
    <source>
        <dbReference type="ARBA" id="ARBA00022679"/>
    </source>
</evidence>
<evidence type="ECO:0000313" key="9">
    <source>
        <dbReference type="Proteomes" id="UP001154922"/>
    </source>
</evidence>
<proteinExistence type="predicted"/>
<keyword evidence="4 7" id="KW-0812">Transmembrane</keyword>
<organism evidence="8 9">
    <name type="scientific">Pseudomonas petroselini</name>
    <dbReference type="NCBI Taxonomy" id="2899822"/>
    <lineage>
        <taxon>Bacteria</taxon>
        <taxon>Pseudomonadati</taxon>
        <taxon>Pseudomonadota</taxon>
        <taxon>Gammaproteobacteria</taxon>
        <taxon>Pseudomonadales</taxon>
        <taxon>Pseudomonadaceae</taxon>
        <taxon>Pseudomonas</taxon>
    </lineage>
</organism>
<gene>
    <name evidence="8" type="ORF">LRQ20_18850</name>
</gene>
<keyword evidence="6 7" id="KW-0472">Membrane</keyword>
<feature type="transmembrane region" description="Helical" evidence="7">
    <location>
        <begin position="70"/>
        <end position="89"/>
    </location>
</feature>
<keyword evidence="2" id="KW-1003">Cell membrane</keyword>
<comment type="subcellular location">
    <subcellularLocation>
        <location evidence="1">Cell membrane</location>
        <topology evidence="1">Multi-pass membrane protein</topology>
    </subcellularLocation>
</comment>
<dbReference type="InterPro" id="IPR000715">
    <property type="entry name" value="Glycosyl_transferase_4"/>
</dbReference>
<evidence type="ECO:0000256" key="2">
    <source>
        <dbReference type="ARBA" id="ARBA00022475"/>
    </source>
</evidence>
<evidence type="ECO:0000256" key="5">
    <source>
        <dbReference type="ARBA" id="ARBA00022989"/>
    </source>
</evidence>
<dbReference type="PANTHER" id="PTHR22926">
    <property type="entry name" value="PHOSPHO-N-ACETYLMURAMOYL-PENTAPEPTIDE-TRANSFERASE"/>
    <property type="match status" value="1"/>
</dbReference>
<evidence type="ECO:0000256" key="1">
    <source>
        <dbReference type="ARBA" id="ARBA00004651"/>
    </source>
</evidence>
<evidence type="ECO:0000256" key="7">
    <source>
        <dbReference type="SAM" id="Phobius"/>
    </source>
</evidence>
<feature type="transmembrane region" description="Helical" evidence="7">
    <location>
        <begin position="101"/>
        <end position="118"/>
    </location>
</feature>
<reference evidence="8 9" key="1">
    <citation type="journal article" date="2022" name="Int. J. Syst. Evol. Microbiol.">
        <title>Pseudomonas petroselini sp. nov., a pathogen causing bacterial rot of parsley in Japan.</title>
        <authorList>
            <person name="Sawada H."/>
            <person name="Fujikawa T."/>
            <person name="Osada S."/>
            <person name="Satou M."/>
        </authorList>
    </citation>
    <scope>NUCLEOTIDE SEQUENCE [LARGE SCALE GENOMIC DNA]</scope>
    <source>
        <strain evidence="8 9">MAFF 311096</strain>
    </source>
</reference>
<evidence type="ECO:0000256" key="4">
    <source>
        <dbReference type="ARBA" id="ARBA00022692"/>
    </source>
</evidence>
<evidence type="ECO:0000313" key="8">
    <source>
        <dbReference type="EMBL" id="MCD7040369.1"/>
    </source>
</evidence>
<evidence type="ECO:0000256" key="6">
    <source>
        <dbReference type="ARBA" id="ARBA00023136"/>
    </source>
</evidence>
<dbReference type="EMBL" id="JAJOZI010000101">
    <property type="protein sequence ID" value="MCD7040369.1"/>
    <property type="molecule type" value="Genomic_DNA"/>
</dbReference>
<dbReference type="RefSeq" id="WP_231809044.1">
    <property type="nucleotide sequence ID" value="NZ_JAJOZG010000083.1"/>
</dbReference>
<keyword evidence="5 7" id="KW-1133">Transmembrane helix</keyword>
<dbReference type="PANTHER" id="PTHR22926:SF3">
    <property type="entry name" value="UNDECAPRENYL-PHOSPHATE ALPHA-N-ACETYLGLUCOSAMINYL 1-PHOSPHATE TRANSFERASE"/>
    <property type="match status" value="1"/>
</dbReference>
<feature type="transmembrane region" description="Helical" evidence="7">
    <location>
        <begin position="183"/>
        <end position="199"/>
    </location>
</feature>
<feature type="transmembrane region" description="Helical" evidence="7">
    <location>
        <begin position="46"/>
        <end position="64"/>
    </location>
</feature>
<reference evidence="8 9" key="2">
    <citation type="journal article" date="2023" name="Plant Pathol.">
        <title>Dismantling and reorganizing Pseudomonas marginalis sensu#lato.</title>
        <authorList>
            <person name="Sawada H."/>
            <person name="Fujikawa T."/>
            <person name="Satou M."/>
        </authorList>
    </citation>
    <scope>NUCLEOTIDE SEQUENCE [LARGE SCALE GENOMIC DNA]</scope>
    <source>
        <strain evidence="8 9">MAFF 311096</strain>
    </source>
</reference>
<feature type="transmembrane region" description="Helical" evidence="7">
    <location>
        <begin position="211"/>
        <end position="229"/>
    </location>
</feature>
<comment type="caution">
    <text evidence="8">The sequence shown here is derived from an EMBL/GenBank/DDBJ whole genome shotgun (WGS) entry which is preliminary data.</text>
</comment>
<dbReference type="Proteomes" id="UP001154922">
    <property type="component" value="Unassembled WGS sequence"/>
</dbReference>
<feature type="transmembrane region" description="Helical" evidence="7">
    <location>
        <begin position="158"/>
        <end position="177"/>
    </location>
</feature>
<feature type="transmembrane region" description="Helical" evidence="7">
    <location>
        <begin position="6"/>
        <end position="25"/>
    </location>
</feature>
<sequence length="337" mass="37443">MDYWIYFLIFLVSFLLTALFRSYALKKNILDVPNERSSHYLPTPRGGGVAIVIAFMILLIYAYFSGAVPITHFISFSLVGLFVAAIGFMDDKNNLPARWRLLGHFLAAVWGLCWIGGLPNLELFGIELQLGAFGNVLAVLYLVWMLNLYNFMDGIDGLASLEAICVCAGMCIVYLLVGAHELIMLPLSLAMAVMGFLFWNFPPAKIFMGDAGSSFLGILLGLLSLQAAWHSPKFLWCWLILLGVFIVDATVTLSRRFFRGAKVYEAHRSHAYQFASRRFGKHLPVSLGVSCINIFWLLPVSLSVALSLMDGATALLIAYIPLIFLAFLFDAGKSEIR</sequence>
<name>A0ABS8QYW1_9PSED</name>
<protein>
    <submittedName>
        <fullName evidence="8">Glycosyltransferase family 4 protein</fullName>
    </submittedName>
</protein>
<keyword evidence="3" id="KW-0808">Transferase</keyword>
<feature type="transmembrane region" description="Helical" evidence="7">
    <location>
        <begin position="130"/>
        <end position="151"/>
    </location>
</feature>
<dbReference type="Pfam" id="PF00953">
    <property type="entry name" value="Glycos_transf_4"/>
    <property type="match status" value="1"/>
</dbReference>